<keyword evidence="4 9" id="KW-0378">Hydrolase</keyword>
<dbReference type="PROSITE" id="PS00135">
    <property type="entry name" value="TRYPSIN_SER"/>
    <property type="match status" value="1"/>
</dbReference>
<reference evidence="12" key="1">
    <citation type="submission" date="2021-06" db="EMBL/GenBank/DDBJ databases">
        <authorList>
            <person name="Hodson N. C."/>
            <person name="Mongue J. A."/>
            <person name="Jaron S. K."/>
        </authorList>
    </citation>
    <scope>NUCLEOTIDE SEQUENCE</scope>
</reference>
<protein>
    <recommendedName>
        <fullName evidence="14">CLIP domain-containing serine protease</fullName>
    </recommendedName>
</protein>
<gene>
    <name evidence="12" type="ORF">AFUS01_LOCUS12002</name>
</gene>
<dbReference type="EMBL" id="CAJVCH010093477">
    <property type="protein sequence ID" value="CAG7722892.1"/>
    <property type="molecule type" value="Genomic_DNA"/>
</dbReference>
<dbReference type="PANTHER" id="PTHR24256">
    <property type="entry name" value="TRYPTASE-RELATED"/>
    <property type="match status" value="1"/>
</dbReference>
<dbReference type="InterPro" id="IPR001254">
    <property type="entry name" value="Trypsin_dom"/>
</dbReference>
<dbReference type="InterPro" id="IPR033116">
    <property type="entry name" value="TRYPSIN_SER"/>
</dbReference>
<dbReference type="FunFam" id="2.40.10.10:FF:000028">
    <property type="entry name" value="Serine protease easter"/>
    <property type="match status" value="1"/>
</dbReference>
<comment type="similarity">
    <text evidence="8">Belongs to the peptidase S1 family. CLIP subfamily.</text>
</comment>
<dbReference type="OrthoDB" id="9028152at2759"/>
<dbReference type="Proteomes" id="UP000708208">
    <property type="component" value="Unassembled WGS sequence"/>
</dbReference>
<dbReference type="InterPro" id="IPR051487">
    <property type="entry name" value="Ser/Thr_Proteases_Immune/Dev"/>
</dbReference>
<evidence type="ECO:0000256" key="4">
    <source>
        <dbReference type="ARBA" id="ARBA00022801"/>
    </source>
</evidence>
<evidence type="ECO:0000256" key="9">
    <source>
        <dbReference type="RuleBase" id="RU363034"/>
    </source>
</evidence>
<dbReference type="GO" id="GO:0006508">
    <property type="term" value="P:proteolysis"/>
    <property type="evidence" value="ECO:0007669"/>
    <property type="project" value="UniProtKB-KW"/>
</dbReference>
<evidence type="ECO:0000313" key="13">
    <source>
        <dbReference type="Proteomes" id="UP000708208"/>
    </source>
</evidence>
<dbReference type="FunFam" id="2.40.10.10:FF:000036">
    <property type="entry name" value="Trypsin beta"/>
    <property type="match status" value="1"/>
</dbReference>
<dbReference type="Pfam" id="PF00089">
    <property type="entry name" value="Trypsin"/>
    <property type="match status" value="1"/>
</dbReference>
<keyword evidence="6" id="KW-1015">Disulfide bond</keyword>
<evidence type="ECO:0000259" key="10">
    <source>
        <dbReference type="PROSITE" id="PS50240"/>
    </source>
</evidence>
<dbReference type="AlphaFoldDB" id="A0A8J2JPV4"/>
<dbReference type="Pfam" id="PF12032">
    <property type="entry name" value="CLIP"/>
    <property type="match status" value="1"/>
</dbReference>
<dbReference type="PROSITE" id="PS51888">
    <property type="entry name" value="CLIP"/>
    <property type="match status" value="1"/>
</dbReference>
<organism evidence="12 13">
    <name type="scientific">Allacma fusca</name>
    <dbReference type="NCBI Taxonomy" id="39272"/>
    <lineage>
        <taxon>Eukaryota</taxon>
        <taxon>Metazoa</taxon>
        <taxon>Ecdysozoa</taxon>
        <taxon>Arthropoda</taxon>
        <taxon>Hexapoda</taxon>
        <taxon>Collembola</taxon>
        <taxon>Symphypleona</taxon>
        <taxon>Sminthuridae</taxon>
        <taxon>Allacma</taxon>
    </lineage>
</organism>
<evidence type="ECO:0000256" key="6">
    <source>
        <dbReference type="ARBA" id="ARBA00023157"/>
    </source>
</evidence>
<comment type="caution">
    <text evidence="12">The sequence shown here is derived from an EMBL/GenBank/DDBJ whole genome shotgun (WGS) entry which is preliminary data.</text>
</comment>
<dbReference type="PROSITE" id="PS50240">
    <property type="entry name" value="TRYPSIN_DOM"/>
    <property type="match status" value="1"/>
</dbReference>
<evidence type="ECO:0000259" key="11">
    <source>
        <dbReference type="PROSITE" id="PS51888"/>
    </source>
</evidence>
<keyword evidence="3" id="KW-0732">Signal</keyword>
<proteinExistence type="inferred from homology"/>
<keyword evidence="7" id="KW-0325">Glycoprotein</keyword>
<name>A0A8J2JPV4_9HEXA</name>
<evidence type="ECO:0008006" key="14">
    <source>
        <dbReference type="Google" id="ProtNLM"/>
    </source>
</evidence>
<dbReference type="InterPro" id="IPR018114">
    <property type="entry name" value="TRYPSIN_HIS"/>
</dbReference>
<dbReference type="GO" id="GO:0004252">
    <property type="term" value="F:serine-type endopeptidase activity"/>
    <property type="evidence" value="ECO:0007669"/>
    <property type="project" value="InterPro"/>
</dbReference>
<evidence type="ECO:0000256" key="7">
    <source>
        <dbReference type="ARBA" id="ARBA00023180"/>
    </source>
</evidence>
<evidence type="ECO:0000313" key="12">
    <source>
        <dbReference type="EMBL" id="CAG7722892.1"/>
    </source>
</evidence>
<dbReference type="InterPro" id="IPR022700">
    <property type="entry name" value="CLIP"/>
</dbReference>
<evidence type="ECO:0000256" key="2">
    <source>
        <dbReference type="ARBA" id="ARBA00022670"/>
    </source>
</evidence>
<accession>A0A8J2JPV4</accession>
<dbReference type="SMART" id="SM00020">
    <property type="entry name" value="Tryp_SPc"/>
    <property type="match status" value="1"/>
</dbReference>
<feature type="domain" description="Clip" evidence="11">
    <location>
        <begin position="37"/>
        <end position="90"/>
    </location>
</feature>
<keyword evidence="5 9" id="KW-0720">Serine protease</keyword>
<sequence length="401" mass="43831">MKNQKNGWAWISPSLTAISFLISVAISIGHCLATGRQCTTLNNGTGSCVPLKNCPVLVQMLSSPNVTLDTIRQLQKLTCGFDRDEPRACCPTNQVQGVKPDLTNKFNTLIPLENHKNWKLLPKFDECGKINTTVGNRIIGGTVPPHGSQPWLARIGYSDERGDIGFYCGGSLISRRYVLTAAHCVVGEDSNQLAAVRLGEYDTESNPDCSPETGKCSYIKDADIEKVIAHPNYSPNIKQNDIALIRLSEDVPIHSAFIKPVCLPGQKDLKPEFDRIGTDEDAKTDYGIVAGWGSLKWNVIKQTALVRYVYLPVVTNAQCQNIYDGRTNISSSQMCAGGEAGKDSCDGDSGGPLIKFLDNLNLYFQIGIVSYGPTRCGSGGLPGIYTRITEYMDWILNTMEP</sequence>
<evidence type="ECO:0000256" key="5">
    <source>
        <dbReference type="ARBA" id="ARBA00022825"/>
    </source>
</evidence>
<dbReference type="PROSITE" id="PS00134">
    <property type="entry name" value="TRYPSIN_HIS"/>
    <property type="match status" value="1"/>
</dbReference>
<evidence type="ECO:0000256" key="1">
    <source>
        <dbReference type="ARBA" id="ARBA00004239"/>
    </source>
</evidence>
<dbReference type="GO" id="GO:0005576">
    <property type="term" value="C:extracellular region"/>
    <property type="evidence" value="ECO:0007669"/>
    <property type="project" value="UniProtKB-SubCell"/>
</dbReference>
<feature type="domain" description="Peptidase S1" evidence="10">
    <location>
        <begin position="138"/>
        <end position="400"/>
    </location>
</feature>
<evidence type="ECO:0000256" key="3">
    <source>
        <dbReference type="ARBA" id="ARBA00022729"/>
    </source>
</evidence>
<comment type="subcellular location">
    <subcellularLocation>
        <location evidence="1">Secreted</location>
        <location evidence="1">Extracellular space</location>
    </subcellularLocation>
</comment>
<keyword evidence="2 9" id="KW-0645">Protease</keyword>
<keyword evidence="13" id="KW-1185">Reference proteome</keyword>
<dbReference type="CDD" id="cd00190">
    <property type="entry name" value="Tryp_SPc"/>
    <property type="match status" value="1"/>
</dbReference>
<dbReference type="SMART" id="SM00680">
    <property type="entry name" value="CLIP"/>
    <property type="match status" value="1"/>
</dbReference>
<evidence type="ECO:0000256" key="8">
    <source>
        <dbReference type="ARBA" id="ARBA00024195"/>
    </source>
</evidence>